<dbReference type="AlphaFoldDB" id="A0A4Y2RWM7"/>
<evidence type="ECO:0000313" key="2">
    <source>
        <dbReference type="Proteomes" id="UP000499080"/>
    </source>
</evidence>
<reference evidence="1 2" key="1">
    <citation type="journal article" date="2019" name="Sci. Rep.">
        <title>Orb-weaving spider Araneus ventricosus genome elucidates the spidroin gene catalogue.</title>
        <authorList>
            <person name="Kono N."/>
            <person name="Nakamura H."/>
            <person name="Ohtoshi R."/>
            <person name="Moran D.A.P."/>
            <person name="Shinohara A."/>
            <person name="Yoshida Y."/>
            <person name="Fujiwara M."/>
            <person name="Mori M."/>
            <person name="Tomita M."/>
            <person name="Arakawa K."/>
        </authorList>
    </citation>
    <scope>NUCLEOTIDE SEQUENCE [LARGE SCALE GENOMIC DNA]</scope>
</reference>
<sequence>MGASMVPWAILISRNQVCNVNSFRDIMKNVLRMRKDIAKIWGASMVPWAILISRNQVCNVNSFRDIMKNVLRMRKDMLKYGVLRWSHGPSLYQESSL</sequence>
<keyword evidence="2" id="KW-1185">Reference proteome</keyword>
<name>A0A4Y2RWM7_ARAVE</name>
<proteinExistence type="predicted"/>
<accession>A0A4Y2RWM7</accession>
<dbReference type="EMBL" id="BGPR01018665">
    <property type="protein sequence ID" value="GBN79796.1"/>
    <property type="molecule type" value="Genomic_DNA"/>
</dbReference>
<protein>
    <submittedName>
        <fullName evidence="1">Uncharacterized protein</fullName>
    </submittedName>
</protein>
<dbReference type="Proteomes" id="UP000499080">
    <property type="component" value="Unassembled WGS sequence"/>
</dbReference>
<evidence type="ECO:0000313" key="1">
    <source>
        <dbReference type="EMBL" id="GBN79796.1"/>
    </source>
</evidence>
<gene>
    <name evidence="1" type="ORF">AVEN_211625_1</name>
</gene>
<organism evidence="1 2">
    <name type="scientific">Araneus ventricosus</name>
    <name type="common">Orbweaver spider</name>
    <name type="synonym">Epeira ventricosa</name>
    <dbReference type="NCBI Taxonomy" id="182803"/>
    <lineage>
        <taxon>Eukaryota</taxon>
        <taxon>Metazoa</taxon>
        <taxon>Ecdysozoa</taxon>
        <taxon>Arthropoda</taxon>
        <taxon>Chelicerata</taxon>
        <taxon>Arachnida</taxon>
        <taxon>Araneae</taxon>
        <taxon>Araneomorphae</taxon>
        <taxon>Entelegynae</taxon>
        <taxon>Araneoidea</taxon>
        <taxon>Araneidae</taxon>
        <taxon>Araneus</taxon>
    </lineage>
</organism>
<comment type="caution">
    <text evidence="1">The sequence shown here is derived from an EMBL/GenBank/DDBJ whole genome shotgun (WGS) entry which is preliminary data.</text>
</comment>